<gene>
    <name evidence="3" type="ORF">SAMN05421818_101173</name>
</gene>
<dbReference type="Proteomes" id="UP000243588">
    <property type="component" value="Unassembled WGS sequence"/>
</dbReference>
<accession>A0A1G8B5V5</accession>
<feature type="domain" description="Tll0287-like" evidence="2">
    <location>
        <begin position="44"/>
        <end position="183"/>
    </location>
</feature>
<keyword evidence="4" id="KW-1185">Reference proteome</keyword>
<evidence type="ECO:0000259" key="2">
    <source>
        <dbReference type="Pfam" id="PF11845"/>
    </source>
</evidence>
<dbReference type="InterPro" id="IPR021796">
    <property type="entry name" value="Tll0287-like_dom"/>
</dbReference>
<evidence type="ECO:0000256" key="1">
    <source>
        <dbReference type="SAM" id="Coils"/>
    </source>
</evidence>
<protein>
    <recommendedName>
        <fullName evidence="2">Tll0287-like domain-containing protein</fullName>
    </recommendedName>
</protein>
<evidence type="ECO:0000313" key="4">
    <source>
        <dbReference type="Proteomes" id="UP000243588"/>
    </source>
</evidence>
<dbReference type="EMBL" id="FNDQ01000001">
    <property type="protein sequence ID" value="SDH28524.1"/>
    <property type="molecule type" value="Genomic_DNA"/>
</dbReference>
<name>A0A1G8B5V5_9FLAO</name>
<proteinExistence type="predicted"/>
<dbReference type="AlphaFoldDB" id="A0A1G8B5V5"/>
<organism evidence="3 4">
    <name type="scientific">Myroides phaeus</name>
    <dbReference type="NCBI Taxonomy" id="702745"/>
    <lineage>
        <taxon>Bacteria</taxon>
        <taxon>Pseudomonadati</taxon>
        <taxon>Bacteroidota</taxon>
        <taxon>Flavobacteriia</taxon>
        <taxon>Flavobacteriales</taxon>
        <taxon>Flavobacteriaceae</taxon>
        <taxon>Myroides</taxon>
    </lineage>
</organism>
<reference evidence="4" key="1">
    <citation type="submission" date="2016-10" db="EMBL/GenBank/DDBJ databases">
        <authorList>
            <person name="Varghese N."/>
            <person name="Submissions S."/>
        </authorList>
    </citation>
    <scope>NUCLEOTIDE SEQUENCE [LARGE SCALE GENOMIC DNA]</scope>
    <source>
        <strain evidence="4">DSM 23313</strain>
    </source>
</reference>
<dbReference type="Pfam" id="PF11845">
    <property type="entry name" value="Tll0287-like"/>
    <property type="match status" value="1"/>
</dbReference>
<dbReference type="RefSeq" id="WP_090404747.1">
    <property type="nucleotide sequence ID" value="NZ_FNDQ01000001.1"/>
</dbReference>
<keyword evidence="1" id="KW-0175">Coiled coil</keyword>
<dbReference type="PROSITE" id="PS51257">
    <property type="entry name" value="PROKAR_LIPOPROTEIN"/>
    <property type="match status" value="1"/>
</dbReference>
<feature type="coiled-coil region" evidence="1">
    <location>
        <begin position="77"/>
        <end position="104"/>
    </location>
</feature>
<evidence type="ECO:0000313" key="3">
    <source>
        <dbReference type="EMBL" id="SDH28524.1"/>
    </source>
</evidence>
<dbReference type="STRING" id="702745.SAMN05421818_101173"/>
<sequence>MKKILLLSFVTISLVSCGNKQKTSVDLETLKVQGDSITTVTQQALMSSVSNAITKGGTTYGVEFCNTKALVLTDSLSKKYEATIQRITDKNRNANNELTSANEKALFNAFKENTHLQDSLIAENGKHIYYKRINLGMETCLKCHGTPDSNIDTETYLKIKEHYPLDKAVGYNLKELRGMWKITFDK</sequence>